<keyword evidence="14" id="KW-0843">Virulence</keyword>
<dbReference type="PROSITE" id="PS50112">
    <property type="entry name" value="PAS"/>
    <property type="match status" value="2"/>
</dbReference>
<dbReference type="Gene3D" id="3.30.565.10">
    <property type="entry name" value="Histidine kinase-like ATPase, C-terminal domain"/>
    <property type="match status" value="1"/>
</dbReference>
<evidence type="ECO:0000259" key="16">
    <source>
        <dbReference type="PROSITE" id="PS50112"/>
    </source>
</evidence>
<dbReference type="OrthoDB" id="7185134at2"/>
<dbReference type="STRING" id="633149.Bresu_0991"/>
<keyword evidence="4" id="KW-0597">Phosphoprotein</keyword>
<evidence type="ECO:0000256" key="15">
    <source>
        <dbReference type="ARBA" id="ARBA00023170"/>
    </source>
</evidence>
<dbReference type="PROSITE" id="PS50113">
    <property type="entry name" value="PAC"/>
    <property type="match status" value="1"/>
</dbReference>
<evidence type="ECO:0000256" key="4">
    <source>
        <dbReference type="ARBA" id="ARBA00022553"/>
    </source>
</evidence>
<keyword evidence="15" id="KW-0675">Receptor</keyword>
<evidence type="ECO:0000256" key="5">
    <source>
        <dbReference type="ARBA" id="ARBA00022606"/>
    </source>
</evidence>
<evidence type="ECO:0000256" key="11">
    <source>
        <dbReference type="ARBA" id="ARBA00022777"/>
    </source>
</evidence>
<dbReference type="InterPro" id="IPR013767">
    <property type="entry name" value="PAS_fold"/>
</dbReference>
<dbReference type="EMBL" id="CP002102">
    <property type="protein sequence ID" value="ADL00304.1"/>
    <property type="molecule type" value="Genomic_DNA"/>
</dbReference>
<evidence type="ECO:0000256" key="6">
    <source>
        <dbReference type="ARBA" id="ARBA00022630"/>
    </source>
</evidence>
<evidence type="ECO:0000256" key="12">
    <source>
        <dbReference type="ARBA" id="ARBA00022840"/>
    </source>
</evidence>
<dbReference type="KEGG" id="bsb:Bresu_0991"/>
<keyword evidence="12" id="KW-0067">ATP-binding</keyword>
<keyword evidence="7" id="KW-0288">FMN</keyword>
<dbReference type="InterPro" id="IPR000014">
    <property type="entry name" value="PAS"/>
</dbReference>
<dbReference type="CDD" id="cd00130">
    <property type="entry name" value="PAS"/>
    <property type="match status" value="2"/>
</dbReference>
<dbReference type="SMART" id="SM00086">
    <property type="entry name" value="PAC"/>
    <property type="match status" value="2"/>
</dbReference>
<dbReference type="Pfam" id="PF07536">
    <property type="entry name" value="HWE_HK"/>
    <property type="match status" value="1"/>
</dbReference>
<keyword evidence="3" id="KW-0600">Photoreceptor protein</keyword>
<comment type="catalytic activity">
    <reaction evidence="1">
        <text>ATP + protein L-histidine = ADP + protein N-phospho-L-histidine.</text>
        <dbReference type="EC" id="2.7.13.3"/>
    </reaction>
</comment>
<dbReference type="SMART" id="SM00911">
    <property type="entry name" value="HWE_HK"/>
    <property type="match status" value="1"/>
</dbReference>
<dbReference type="GO" id="GO:0009881">
    <property type="term" value="F:photoreceptor activity"/>
    <property type="evidence" value="ECO:0007669"/>
    <property type="project" value="UniProtKB-KW"/>
</dbReference>
<dbReference type="GO" id="GO:0005524">
    <property type="term" value="F:ATP binding"/>
    <property type="evidence" value="ECO:0007669"/>
    <property type="project" value="UniProtKB-KW"/>
</dbReference>
<dbReference type="SUPFAM" id="SSF55785">
    <property type="entry name" value="PYP-like sensor domain (PAS domain)"/>
    <property type="match status" value="2"/>
</dbReference>
<dbReference type="Pfam" id="PF13426">
    <property type="entry name" value="PAS_9"/>
    <property type="match status" value="1"/>
</dbReference>
<sequence>MFSSTGVSSARLGRIVEEAASEVYVFSAEDFRFRLVNKGARENLGYSMQELGELTPWDLKPEITRDAFLQLLEPLQSGRIERLDFDTVHQRKDGTLYNVAVKLQLFDEQGDRVFYAAIQDTTVNRASEAALRRASGRLDAILANTTMAVFLIDERHHCAFMNRAAEELTGFAFDETIGRPLHDVIHHTRPDGSPYPMSECAIDRAFPENAREQGEEVFVRKDGTFYPVAYTASPVHDDGSRVVGTIIEVRDISADKRSEAARNLLMREVDHRARNVLAIVQSLAQLTPAPDVQSYKAALSGRINALARAQTSLASRRWEDGILVDVVRDAVLSLCPDLNVALDGPEVVLAADQVQPVSMVMHELATNANKYGACSQEGGKVTIDWVVRDGLIHLGWRETGGPAVVAPGTTGFGSKLTASLAQQLNGKVRMDWDPGGLSVALTFPLRGGGASLPDRSPATTVDAVGLAH</sequence>
<dbReference type="BioCyc" id="BSUB633149:G1GM8-991-MONOMER"/>
<evidence type="ECO:0000313" key="18">
    <source>
        <dbReference type="EMBL" id="ADL00304.1"/>
    </source>
</evidence>
<reference evidence="19" key="1">
    <citation type="journal article" date="2011" name="J. Bacteriol.">
        <title>Genome sequences of eight morphologically diverse alphaproteobacteria.</title>
        <authorList>
            <consortium name="US DOE Joint Genome Institute"/>
            <person name="Brown P.J."/>
            <person name="Kysela D.T."/>
            <person name="Buechlein A."/>
            <person name="Hemmerich C."/>
            <person name="Brun Y.V."/>
        </authorList>
    </citation>
    <scope>NUCLEOTIDE SEQUENCE [LARGE SCALE GENOMIC DNA]</scope>
    <source>
        <strain evidence="19">ATCC 15264 / DSM 4735 / LMG 14903 / NBRC 16000 / CB 81</strain>
    </source>
</reference>
<feature type="domain" description="PAS" evidence="16">
    <location>
        <begin position="8"/>
        <end position="51"/>
    </location>
</feature>
<evidence type="ECO:0000256" key="13">
    <source>
        <dbReference type="ARBA" id="ARBA00022991"/>
    </source>
</evidence>
<protein>
    <recommendedName>
        <fullName evidence="2">histidine kinase</fullName>
        <ecNumber evidence="2">2.7.13.3</ecNumber>
    </recommendedName>
</protein>
<keyword evidence="8" id="KW-0808">Transferase</keyword>
<evidence type="ECO:0000256" key="2">
    <source>
        <dbReference type="ARBA" id="ARBA00012438"/>
    </source>
</evidence>
<proteinExistence type="predicted"/>
<dbReference type="PANTHER" id="PTHR41523">
    <property type="entry name" value="TWO-COMPONENT SYSTEM SENSOR PROTEIN"/>
    <property type="match status" value="1"/>
</dbReference>
<evidence type="ECO:0000256" key="3">
    <source>
        <dbReference type="ARBA" id="ARBA00022543"/>
    </source>
</evidence>
<dbReference type="Proteomes" id="UP000002696">
    <property type="component" value="Chromosome"/>
</dbReference>
<dbReference type="Pfam" id="PF00989">
    <property type="entry name" value="PAS"/>
    <property type="match status" value="1"/>
</dbReference>
<organism evidence="18 19">
    <name type="scientific">Brevundimonas subvibrioides (strain ATCC 15264 / DSM 4735 / LMG 14903 / NBRC 16000 / CB 81)</name>
    <name type="common">Caulobacter subvibrioides</name>
    <dbReference type="NCBI Taxonomy" id="633149"/>
    <lineage>
        <taxon>Bacteria</taxon>
        <taxon>Pseudomonadati</taxon>
        <taxon>Pseudomonadota</taxon>
        <taxon>Alphaproteobacteria</taxon>
        <taxon>Caulobacterales</taxon>
        <taxon>Caulobacteraceae</taxon>
        <taxon>Brevundimonas</taxon>
    </lineage>
</organism>
<dbReference type="InterPro" id="IPR011102">
    <property type="entry name" value="Sig_transdc_His_kinase_HWE"/>
</dbReference>
<dbReference type="InterPro" id="IPR001610">
    <property type="entry name" value="PAC"/>
</dbReference>
<keyword evidence="11 18" id="KW-0418">Kinase</keyword>
<feature type="domain" description="PAC" evidence="17">
    <location>
        <begin position="212"/>
        <end position="264"/>
    </location>
</feature>
<keyword evidence="5" id="KW-0716">Sensory transduction</keyword>
<evidence type="ECO:0000313" key="19">
    <source>
        <dbReference type="Proteomes" id="UP000002696"/>
    </source>
</evidence>
<dbReference type="EC" id="2.7.13.3" evidence="2"/>
<keyword evidence="9" id="KW-0677">Repeat</keyword>
<evidence type="ECO:0000256" key="10">
    <source>
        <dbReference type="ARBA" id="ARBA00022741"/>
    </source>
</evidence>
<keyword evidence="19" id="KW-1185">Reference proteome</keyword>
<dbReference type="eggNOG" id="COG3920">
    <property type="taxonomic scope" value="Bacteria"/>
</dbReference>
<evidence type="ECO:0000256" key="8">
    <source>
        <dbReference type="ARBA" id="ARBA00022679"/>
    </source>
</evidence>
<dbReference type="InterPro" id="IPR000700">
    <property type="entry name" value="PAS-assoc_C"/>
</dbReference>
<dbReference type="RefSeq" id="WP_013268407.1">
    <property type="nucleotide sequence ID" value="NC_014375.1"/>
</dbReference>
<evidence type="ECO:0000256" key="1">
    <source>
        <dbReference type="ARBA" id="ARBA00000085"/>
    </source>
</evidence>
<evidence type="ECO:0000256" key="14">
    <source>
        <dbReference type="ARBA" id="ARBA00023026"/>
    </source>
</evidence>
<dbReference type="HOGENOM" id="CLU_000445_114_57_5"/>
<dbReference type="InterPro" id="IPR035965">
    <property type="entry name" value="PAS-like_dom_sf"/>
</dbReference>
<dbReference type="InParanoid" id="D9QNA3"/>
<dbReference type="SUPFAM" id="SSF55874">
    <property type="entry name" value="ATPase domain of HSP90 chaperone/DNA topoisomerase II/histidine kinase"/>
    <property type="match status" value="1"/>
</dbReference>
<dbReference type="GO" id="GO:0006355">
    <property type="term" value="P:regulation of DNA-templated transcription"/>
    <property type="evidence" value="ECO:0007669"/>
    <property type="project" value="InterPro"/>
</dbReference>
<dbReference type="Gene3D" id="3.30.450.20">
    <property type="entry name" value="PAS domain"/>
    <property type="match status" value="2"/>
</dbReference>
<dbReference type="AlphaFoldDB" id="D9QNA3"/>
<keyword evidence="13" id="KW-0157">Chromophore</keyword>
<dbReference type="PANTHER" id="PTHR41523:SF8">
    <property type="entry name" value="ETHYLENE RESPONSE SENSOR PROTEIN"/>
    <property type="match status" value="1"/>
</dbReference>
<feature type="domain" description="PAS" evidence="16">
    <location>
        <begin position="134"/>
        <end position="186"/>
    </location>
</feature>
<dbReference type="GO" id="GO:0004673">
    <property type="term" value="F:protein histidine kinase activity"/>
    <property type="evidence" value="ECO:0007669"/>
    <property type="project" value="UniProtKB-EC"/>
</dbReference>
<name>D9QNA3_BRESC</name>
<keyword evidence="10" id="KW-0547">Nucleotide-binding</keyword>
<gene>
    <name evidence="18" type="ordered locus">Bresu_0991</name>
</gene>
<dbReference type="SMART" id="SM00091">
    <property type="entry name" value="PAS"/>
    <property type="match status" value="2"/>
</dbReference>
<evidence type="ECO:0000259" key="17">
    <source>
        <dbReference type="PROSITE" id="PS50113"/>
    </source>
</evidence>
<keyword evidence="6" id="KW-0285">Flavoprotein</keyword>
<accession>D9QNA3</accession>
<dbReference type="InterPro" id="IPR036890">
    <property type="entry name" value="HATPase_C_sf"/>
</dbReference>
<evidence type="ECO:0000256" key="9">
    <source>
        <dbReference type="ARBA" id="ARBA00022737"/>
    </source>
</evidence>
<dbReference type="eggNOG" id="COG5000">
    <property type="taxonomic scope" value="Bacteria"/>
</dbReference>
<evidence type="ECO:0000256" key="7">
    <source>
        <dbReference type="ARBA" id="ARBA00022643"/>
    </source>
</evidence>
<dbReference type="NCBIfam" id="TIGR00229">
    <property type="entry name" value="sensory_box"/>
    <property type="match status" value="2"/>
</dbReference>